<evidence type="ECO:0000313" key="2">
    <source>
        <dbReference type="Proteomes" id="UP000247476"/>
    </source>
</evidence>
<dbReference type="Proteomes" id="UP000247476">
    <property type="component" value="Unassembled WGS sequence"/>
</dbReference>
<reference evidence="1 2" key="1">
    <citation type="submission" date="2018-05" db="EMBL/GenBank/DDBJ databases">
        <title>Paenibacillus flagellatus sp. nov., isolated from selenium mineral soil.</title>
        <authorList>
            <person name="Dai X."/>
        </authorList>
    </citation>
    <scope>NUCLEOTIDE SEQUENCE [LARGE SCALE GENOMIC DNA]</scope>
    <source>
        <strain evidence="1 2">DXL2</strain>
    </source>
</reference>
<evidence type="ECO:0000313" key="1">
    <source>
        <dbReference type="EMBL" id="PYI53873.1"/>
    </source>
</evidence>
<comment type="caution">
    <text evidence="1">The sequence shown here is derived from an EMBL/GenBank/DDBJ whole genome shotgun (WGS) entry which is preliminary data.</text>
</comment>
<keyword evidence="2" id="KW-1185">Reference proteome</keyword>
<protein>
    <submittedName>
        <fullName evidence="1">Uncharacterized protein</fullName>
    </submittedName>
</protein>
<dbReference type="EMBL" id="QJVJ01000006">
    <property type="protein sequence ID" value="PYI53873.1"/>
    <property type="molecule type" value="Genomic_DNA"/>
</dbReference>
<dbReference type="RefSeq" id="WP_110840859.1">
    <property type="nucleotide sequence ID" value="NZ_QJVJ01000006.1"/>
</dbReference>
<dbReference type="AlphaFoldDB" id="A0A2V5K7S5"/>
<name>A0A2V5K7S5_9BACL</name>
<accession>A0A2V5K7S5</accession>
<organism evidence="1 2">
    <name type="scientific">Paenibacillus flagellatus</name>
    <dbReference type="NCBI Taxonomy" id="2211139"/>
    <lineage>
        <taxon>Bacteria</taxon>
        <taxon>Bacillati</taxon>
        <taxon>Bacillota</taxon>
        <taxon>Bacilli</taxon>
        <taxon>Bacillales</taxon>
        <taxon>Paenibacillaceae</taxon>
        <taxon>Paenibacillus</taxon>
    </lineage>
</organism>
<gene>
    <name evidence="1" type="ORF">DLM86_15060</name>
</gene>
<sequence length="95" mass="11415">MKLVYRFDPSVVDIEERRNGADAEFTIRILREDLHADAIKRAGKHFEENRVHTDVLIYAYPNREYKAIVRPDYYVDFVLELMKRKLLTRVEWTAD</sequence>
<proteinExistence type="predicted"/>
<dbReference type="OrthoDB" id="2941641at2"/>